<keyword evidence="3" id="KW-1185">Reference proteome</keyword>
<evidence type="ECO:0000313" key="2">
    <source>
        <dbReference type="EMBL" id="QEG22299.1"/>
    </source>
</evidence>
<keyword evidence="1" id="KW-0732">Signal</keyword>
<proteinExistence type="predicted"/>
<evidence type="ECO:0000256" key="1">
    <source>
        <dbReference type="SAM" id="SignalP"/>
    </source>
</evidence>
<protein>
    <recommendedName>
        <fullName evidence="4">Secreted protein</fullName>
    </recommendedName>
</protein>
<organism evidence="2 3">
    <name type="scientific">Mariniblastus fucicola</name>
    <dbReference type="NCBI Taxonomy" id="980251"/>
    <lineage>
        <taxon>Bacteria</taxon>
        <taxon>Pseudomonadati</taxon>
        <taxon>Planctomycetota</taxon>
        <taxon>Planctomycetia</taxon>
        <taxon>Pirellulales</taxon>
        <taxon>Pirellulaceae</taxon>
        <taxon>Mariniblastus</taxon>
    </lineage>
</organism>
<accession>A0A5B9PA05</accession>
<dbReference type="Proteomes" id="UP000322214">
    <property type="component" value="Chromosome"/>
</dbReference>
<dbReference type="AlphaFoldDB" id="A0A5B9PA05"/>
<evidence type="ECO:0000313" key="3">
    <source>
        <dbReference type="Proteomes" id="UP000322214"/>
    </source>
</evidence>
<reference evidence="2 3" key="1">
    <citation type="submission" date="2019-08" db="EMBL/GenBank/DDBJ databases">
        <title>Deep-cultivation of Planctomycetes and their phenomic and genomic characterization uncovers novel biology.</title>
        <authorList>
            <person name="Wiegand S."/>
            <person name="Jogler M."/>
            <person name="Boedeker C."/>
            <person name="Pinto D."/>
            <person name="Vollmers J."/>
            <person name="Rivas-Marin E."/>
            <person name="Kohn T."/>
            <person name="Peeters S.H."/>
            <person name="Heuer A."/>
            <person name="Rast P."/>
            <person name="Oberbeckmann S."/>
            <person name="Bunk B."/>
            <person name="Jeske O."/>
            <person name="Meyerdierks A."/>
            <person name="Storesund J.E."/>
            <person name="Kallscheuer N."/>
            <person name="Luecker S."/>
            <person name="Lage O.M."/>
            <person name="Pohl T."/>
            <person name="Merkel B.J."/>
            <person name="Hornburger P."/>
            <person name="Mueller R.-W."/>
            <person name="Bruemmer F."/>
            <person name="Labrenz M."/>
            <person name="Spormann A.M."/>
            <person name="Op den Camp H."/>
            <person name="Overmann J."/>
            <person name="Amann R."/>
            <person name="Jetten M.S.M."/>
            <person name="Mascher T."/>
            <person name="Medema M.H."/>
            <person name="Devos D.P."/>
            <person name="Kaster A.-K."/>
            <person name="Ovreas L."/>
            <person name="Rohde M."/>
            <person name="Galperin M.Y."/>
            <person name="Jogler C."/>
        </authorList>
    </citation>
    <scope>NUCLEOTIDE SEQUENCE [LARGE SCALE GENOMIC DNA]</scope>
    <source>
        <strain evidence="2 3">FC18</strain>
    </source>
</reference>
<dbReference type="KEGG" id="mff:MFFC18_21750"/>
<feature type="chain" id="PRO_5023012665" description="Secreted protein" evidence="1">
    <location>
        <begin position="21"/>
        <end position="277"/>
    </location>
</feature>
<dbReference type="EMBL" id="CP042912">
    <property type="protein sequence ID" value="QEG22299.1"/>
    <property type="molecule type" value="Genomic_DNA"/>
</dbReference>
<feature type="signal peptide" evidence="1">
    <location>
        <begin position="1"/>
        <end position="20"/>
    </location>
</feature>
<dbReference type="RefSeq" id="WP_075081588.1">
    <property type="nucleotide sequence ID" value="NZ_CP042912.1"/>
</dbReference>
<evidence type="ECO:0008006" key="4">
    <source>
        <dbReference type="Google" id="ProtNLM"/>
    </source>
</evidence>
<sequence precursor="true">MKKISITFLLLVAFPIQLFAQDNQPSATKTEGVNNYFIIGPMQIDDNMARHIISSTQKSNRKQTAASQDLPVVETFPQVSKTPVAANESTPAIQQATKLQVVKEVIQEMEIAPEVVPQVPETINDVTRPLPSALDPAQPIVESETAPRQFEPVFRQDSSVQPERASLDHMRMSQPANSWDEKPSTIRNVGDHFSAGGEPFAFRGPGGHPNFFGVDRHSCCDEWAGLCNCSGGLKNNPGHLGMPWVRSKENCDTATKVLGNRRVRKPANTCGCAECCK</sequence>
<name>A0A5B9PA05_9BACT</name>
<gene>
    <name evidence="2" type="ORF">MFFC18_21750</name>
</gene>